<feature type="compositionally biased region" description="Pro residues" evidence="1">
    <location>
        <begin position="1"/>
        <end position="11"/>
    </location>
</feature>
<feature type="compositionally biased region" description="Polar residues" evidence="1">
    <location>
        <begin position="134"/>
        <end position="150"/>
    </location>
</feature>
<feature type="compositionally biased region" description="Low complexity" evidence="1">
    <location>
        <begin position="216"/>
        <end position="240"/>
    </location>
</feature>
<dbReference type="AlphaFoldDB" id="A0AAD4GK90"/>
<feature type="compositionally biased region" description="Low complexity" evidence="1">
    <location>
        <begin position="162"/>
        <end position="188"/>
    </location>
</feature>
<proteinExistence type="predicted"/>
<evidence type="ECO:0000313" key="3">
    <source>
        <dbReference type="Proteomes" id="UP001194468"/>
    </source>
</evidence>
<comment type="caution">
    <text evidence="2">The sequence shown here is derived from an EMBL/GenBank/DDBJ whole genome shotgun (WGS) entry which is preliminary data.</text>
</comment>
<dbReference type="Proteomes" id="UP001194468">
    <property type="component" value="Unassembled WGS sequence"/>
</dbReference>
<sequence>MYHPSRSPPPHVANTPPLDDPRNPLTHPGVASTASRFFGSMRKSFSPPTSPRRKNAENQRAAMYSTPEERHAHNISRAGSSRYLDSRPTIEQIAMGLHVSRTPHLRPVPNTLYRHPIPSPPPRRNLFTPIQPPRVSSDNLHDTSPSSSQYRIRHSLPPPPSRSSMKKTTSSVITLTQSQQQFLSSSTSVATSRNPLTQGSSGPLSSLRVRMSKFIPGYRPLSLPSSLGRPSSFTSSASDSTRPGTPRKAVRFSTSVFAIDEHSS</sequence>
<name>A0AAD4GK90_BOLED</name>
<evidence type="ECO:0000256" key="1">
    <source>
        <dbReference type="SAM" id="MobiDB-lite"/>
    </source>
</evidence>
<gene>
    <name evidence="2" type="ORF">L210DRAFT_3640587</name>
</gene>
<evidence type="ECO:0000313" key="2">
    <source>
        <dbReference type="EMBL" id="KAF8448977.1"/>
    </source>
</evidence>
<accession>A0AAD4GK90</accession>
<keyword evidence="3" id="KW-1185">Reference proteome</keyword>
<feature type="compositionally biased region" description="Polar residues" evidence="1">
    <location>
        <begin position="189"/>
        <end position="204"/>
    </location>
</feature>
<dbReference type="EMBL" id="WHUW01000003">
    <property type="protein sequence ID" value="KAF8448977.1"/>
    <property type="molecule type" value="Genomic_DNA"/>
</dbReference>
<reference evidence="2" key="2">
    <citation type="journal article" date="2020" name="Nat. Commun.">
        <title>Large-scale genome sequencing of mycorrhizal fungi provides insights into the early evolution of symbiotic traits.</title>
        <authorList>
            <person name="Miyauchi S."/>
            <person name="Kiss E."/>
            <person name="Kuo A."/>
            <person name="Drula E."/>
            <person name="Kohler A."/>
            <person name="Sanchez-Garcia M."/>
            <person name="Morin E."/>
            <person name="Andreopoulos B."/>
            <person name="Barry K.W."/>
            <person name="Bonito G."/>
            <person name="Buee M."/>
            <person name="Carver A."/>
            <person name="Chen C."/>
            <person name="Cichocki N."/>
            <person name="Clum A."/>
            <person name="Culley D."/>
            <person name="Crous P.W."/>
            <person name="Fauchery L."/>
            <person name="Girlanda M."/>
            <person name="Hayes R.D."/>
            <person name="Keri Z."/>
            <person name="LaButti K."/>
            <person name="Lipzen A."/>
            <person name="Lombard V."/>
            <person name="Magnuson J."/>
            <person name="Maillard F."/>
            <person name="Murat C."/>
            <person name="Nolan M."/>
            <person name="Ohm R.A."/>
            <person name="Pangilinan J."/>
            <person name="Pereira M.F."/>
            <person name="Perotto S."/>
            <person name="Peter M."/>
            <person name="Pfister S."/>
            <person name="Riley R."/>
            <person name="Sitrit Y."/>
            <person name="Stielow J.B."/>
            <person name="Szollosi G."/>
            <person name="Zifcakova L."/>
            <person name="Stursova M."/>
            <person name="Spatafora J.W."/>
            <person name="Tedersoo L."/>
            <person name="Vaario L.M."/>
            <person name="Yamada A."/>
            <person name="Yan M."/>
            <person name="Wang P."/>
            <person name="Xu J."/>
            <person name="Bruns T."/>
            <person name="Baldrian P."/>
            <person name="Vilgalys R."/>
            <person name="Dunand C."/>
            <person name="Henrissat B."/>
            <person name="Grigoriev I.V."/>
            <person name="Hibbett D."/>
            <person name="Nagy L.G."/>
            <person name="Martin F.M."/>
        </authorList>
    </citation>
    <scope>NUCLEOTIDE SEQUENCE</scope>
    <source>
        <strain evidence="2">BED1</strain>
    </source>
</reference>
<reference evidence="2" key="1">
    <citation type="submission" date="2019-10" db="EMBL/GenBank/DDBJ databases">
        <authorList>
            <consortium name="DOE Joint Genome Institute"/>
            <person name="Kuo A."/>
            <person name="Miyauchi S."/>
            <person name="Kiss E."/>
            <person name="Drula E."/>
            <person name="Kohler A."/>
            <person name="Sanchez-Garcia M."/>
            <person name="Andreopoulos B."/>
            <person name="Barry K.W."/>
            <person name="Bonito G."/>
            <person name="Buee M."/>
            <person name="Carver A."/>
            <person name="Chen C."/>
            <person name="Cichocki N."/>
            <person name="Clum A."/>
            <person name="Culley D."/>
            <person name="Crous P.W."/>
            <person name="Fauchery L."/>
            <person name="Girlanda M."/>
            <person name="Hayes R."/>
            <person name="Keri Z."/>
            <person name="LaButti K."/>
            <person name="Lipzen A."/>
            <person name="Lombard V."/>
            <person name="Magnuson J."/>
            <person name="Maillard F."/>
            <person name="Morin E."/>
            <person name="Murat C."/>
            <person name="Nolan M."/>
            <person name="Ohm R."/>
            <person name="Pangilinan J."/>
            <person name="Pereira M."/>
            <person name="Perotto S."/>
            <person name="Peter M."/>
            <person name="Riley R."/>
            <person name="Sitrit Y."/>
            <person name="Stielow B."/>
            <person name="Szollosi G."/>
            <person name="Zifcakova L."/>
            <person name="Stursova M."/>
            <person name="Spatafora J.W."/>
            <person name="Tedersoo L."/>
            <person name="Vaario L.-M."/>
            <person name="Yamada A."/>
            <person name="Yan M."/>
            <person name="Wang P."/>
            <person name="Xu J."/>
            <person name="Bruns T."/>
            <person name="Baldrian P."/>
            <person name="Vilgalys R."/>
            <person name="Henrissat B."/>
            <person name="Grigoriev I.V."/>
            <person name="Hibbett D."/>
            <person name="Nagy L.G."/>
            <person name="Martin F.M."/>
        </authorList>
    </citation>
    <scope>NUCLEOTIDE SEQUENCE</scope>
    <source>
        <strain evidence="2">BED1</strain>
    </source>
</reference>
<feature type="region of interest" description="Disordered" evidence="1">
    <location>
        <begin position="1"/>
        <end position="252"/>
    </location>
</feature>
<organism evidence="2 3">
    <name type="scientific">Boletus edulis BED1</name>
    <dbReference type="NCBI Taxonomy" id="1328754"/>
    <lineage>
        <taxon>Eukaryota</taxon>
        <taxon>Fungi</taxon>
        <taxon>Dikarya</taxon>
        <taxon>Basidiomycota</taxon>
        <taxon>Agaricomycotina</taxon>
        <taxon>Agaricomycetes</taxon>
        <taxon>Agaricomycetidae</taxon>
        <taxon>Boletales</taxon>
        <taxon>Boletineae</taxon>
        <taxon>Boletaceae</taxon>
        <taxon>Boletoideae</taxon>
        <taxon>Boletus</taxon>
    </lineage>
</organism>
<protein>
    <submittedName>
        <fullName evidence="2">Uncharacterized protein</fullName>
    </submittedName>
</protein>